<dbReference type="InterPro" id="IPR048667">
    <property type="entry name" value="Imm5-like"/>
</dbReference>
<reference evidence="2 3" key="1">
    <citation type="submission" date="2019-08" db="EMBL/GenBank/DDBJ databases">
        <title>In-depth cultivation of the pig gut microbiome towards novel bacterial diversity and tailored functional studies.</title>
        <authorList>
            <person name="Wylensek D."/>
            <person name="Hitch T.C.A."/>
            <person name="Clavel T."/>
        </authorList>
    </citation>
    <scope>NUCLEOTIDE SEQUENCE [LARGE SCALE GENOMIC DNA]</scope>
    <source>
        <strain evidence="2 3">LKV-178-WT-2G</strain>
    </source>
</reference>
<keyword evidence="3" id="KW-1185">Reference proteome</keyword>
<protein>
    <recommendedName>
        <fullName evidence="1">Imm-5-like domain-containing protein</fullName>
    </recommendedName>
</protein>
<accession>A0A7X2N394</accession>
<sequence length="180" mass="20912">MNYKEILKKRIKTHRKILFSKEDEIILSLNEIICNMPRKAVILWALGLAEETVILLERKYPLEKRPRMALMSTKMWASGEIKMPVAKKAILDCHAFTKEISSPVDIARVHAIGQACSTVHTNGHAIGFPIYDLSALIFENDLDNYDEIITSRIQYYTEKLLYWKEHYKTHSSQWASFIID</sequence>
<evidence type="ECO:0000259" key="1">
    <source>
        <dbReference type="Pfam" id="PF21805"/>
    </source>
</evidence>
<organism evidence="2 3">
    <name type="scientific">Floccifex porci</name>
    <dbReference type="NCBI Taxonomy" id="2606629"/>
    <lineage>
        <taxon>Bacteria</taxon>
        <taxon>Bacillati</taxon>
        <taxon>Bacillota</taxon>
        <taxon>Erysipelotrichia</taxon>
        <taxon>Erysipelotrichales</taxon>
        <taxon>Erysipelotrichaceae</taxon>
        <taxon>Floccifex</taxon>
    </lineage>
</organism>
<dbReference type="AlphaFoldDB" id="A0A7X2N394"/>
<evidence type="ECO:0000313" key="2">
    <source>
        <dbReference type="EMBL" id="MSS01621.1"/>
    </source>
</evidence>
<proteinExistence type="predicted"/>
<dbReference type="RefSeq" id="WP_154460159.1">
    <property type="nucleotide sequence ID" value="NZ_VUMM01000009.1"/>
</dbReference>
<comment type="caution">
    <text evidence="2">The sequence shown here is derived from an EMBL/GenBank/DDBJ whole genome shotgun (WGS) entry which is preliminary data.</text>
</comment>
<dbReference type="Proteomes" id="UP000470082">
    <property type="component" value="Unassembled WGS sequence"/>
</dbReference>
<evidence type="ECO:0000313" key="3">
    <source>
        <dbReference type="Proteomes" id="UP000470082"/>
    </source>
</evidence>
<dbReference type="EMBL" id="VUMM01000009">
    <property type="protein sequence ID" value="MSS01621.1"/>
    <property type="molecule type" value="Genomic_DNA"/>
</dbReference>
<name>A0A7X2N394_9FIRM</name>
<gene>
    <name evidence="2" type="ORF">FYJ50_05855</name>
</gene>
<dbReference type="Pfam" id="PF21805">
    <property type="entry name" value="Imm5_like"/>
    <property type="match status" value="1"/>
</dbReference>
<feature type="domain" description="Imm-5-like" evidence="1">
    <location>
        <begin position="35"/>
        <end position="158"/>
    </location>
</feature>